<dbReference type="InterPro" id="IPR050268">
    <property type="entry name" value="NADH-dep_flavin_reductase"/>
</dbReference>
<evidence type="ECO:0000259" key="3">
    <source>
        <dbReference type="SMART" id="SM00903"/>
    </source>
</evidence>
<evidence type="ECO:0000313" key="4">
    <source>
        <dbReference type="EMBL" id="MBL1073468.1"/>
    </source>
</evidence>
<reference evidence="4 5" key="1">
    <citation type="submission" date="2021-01" db="EMBL/GenBank/DDBJ databases">
        <title>WGS of actinomycetes isolated from Thailand.</title>
        <authorList>
            <person name="Thawai C."/>
        </authorList>
    </citation>
    <scope>NUCLEOTIDE SEQUENCE [LARGE SCALE GENOMIC DNA]</scope>
    <source>
        <strain evidence="4 5">LPG 2</strain>
    </source>
</reference>
<name>A0ABS1LYI3_9NOCA</name>
<evidence type="ECO:0000256" key="1">
    <source>
        <dbReference type="ARBA" id="ARBA00008898"/>
    </source>
</evidence>
<gene>
    <name evidence="4" type="ORF">JK358_03590</name>
</gene>
<accession>A0ABS1LYI3</accession>
<comment type="similarity">
    <text evidence="1">Belongs to the non-flavoprotein flavin reductase family.</text>
</comment>
<feature type="domain" description="Flavin reductase like" evidence="3">
    <location>
        <begin position="30"/>
        <end position="173"/>
    </location>
</feature>
<evidence type="ECO:0000256" key="2">
    <source>
        <dbReference type="ARBA" id="ARBA00023002"/>
    </source>
</evidence>
<dbReference type="RefSeq" id="WP_201943425.1">
    <property type="nucleotide sequence ID" value="NZ_JAERRJ010000001.1"/>
</dbReference>
<proteinExistence type="inferred from homology"/>
<keyword evidence="5" id="KW-1185">Reference proteome</keyword>
<dbReference type="Pfam" id="PF01613">
    <property type="entry name" value="Flavin_Reduct"/>
    <property type="match status" value="1"/>
</dbReference>
<dbReference type="PANTHER" id="PTHR30466:SF11">
    <property type="entry name" value="FLAVIN-DEPENDENT MONOOXYGENASE, REDUCTASE SUBUNIT HSAB"/>
    <property type="match status" value="1"/>
</dbReference>
<dbReference type="Proteomes" id="UP000602198">
    <property type="component" value="Unassembled WGS sequence"/>
</dbReference>
<sequence>MGELTSIHGTAAVSPAALSALDGADLRRTFAHFPSGVVAVCARIGGTPHGLVVSTFVPVSLDPPLVSLCVQYSSETWPRLEKASRLGLSLLGADQQAAARGLASKNGDRFRDIDLRPGNGNAAFVAGAAAWLEVSVHEQVPAGDHAVVLLRVHRLSAQPDSEPLVFHRSGFRALQRPAGENLRAAAG</sequence>
<dbReference type="SMART" id="SM00903">
    <property type="entry name" value="Flavin_Reduct"/>
    <property type="match status" value="1"/>
</dbReference>
<comment type="caution">
    <text evidence="4">The sequence shown here is derived from an EMBL/GenBank/DDBJ whole genome shotgun (WGS) entry which is preliminary data.</text>
</comment>
<dbReference type="SUPFAM" id="SSF50475">
    <property type="entry name" value="FMN-binding split barrel"/>
    <property type="match status" value="1"/>
</dbReference>
<dbReference type="InterPro" id="IPR012349">
    <property type="entry name" value="Split_barrel_FMN-bd"/>
</dbReference>
<dbReference type="EMBL" id="JAERRJ010000001">
    <property type="protein sequence ID" value="MBL1073468.1"/>
    <property type="molecule type" value="Genomic_DNA"/>
</dbReference>
<dbReference type="InterPro" id="IPR002563">
    <property type="entry name" value="Flavin_Rdtase-like_dom"/>
</dbReference>
<protein>
    <submittedName>
        <fullName evidence="4">Flavin reductase family protein</fullName>
    </submittedName>
</protein>
<organism evidence="4 5">
    <name type="scientific">Nocardia acididurans</name>
    <dbReference type="NCBI Taxonomy" id="2802282"/>
    <lineage>
        <taxon>Bacteria</taxon>
        <taxon>Bacillati</taxon>
        <taxon>Actinomycetota</taxon>
        <taxon>Actinomycetes</taxon>
        <taxon>Mycobacteriales</taxon>
        <taxon>Nocardiaceae</taxon>
        <taxon>Nocardia</taxon>
    </lineage>
</organism>
<keyword evidence="2" id="KW-0560">Oxidoreductase</keyword>
<dbReference type="Gene3D" id="2.30.110.10">
    <property type="entry name" value="Electron Transport, Fmn-binding Protein, Chain A"/>
    <property type="match status" value="1"/>
</dbReference>
<evidence type="ECO:0000313" key="5">
    <source>
        <dbReference type="Proteomes" id="UP000602198"/>
    </source>
</evidence>
<dbReference type="PANTHER" id="PTHR30466">
    <property type="entry name" value="FLAVIN REDUCTASE"/>
    <property type="match status" value="1"/>
</dbReference>